<organism evidence="4 5">
    <name type="scientific">Zingiber officinale</name>
    <name type="common">Ginger</name>
    <name type="synonym">Amomum zingiber</name>
    <dbReference type="NCBI Taxonomy" id="94328"/>
    <lineage>
        <taxon>Eukaryota</taxon>
        <taxon>Viridiplantae</taxon>
        <taxon>Streptophyta</taxon>
        <taxon>Embryophyta</taxon>
        <taxon>Tracheophyta</taxon>
        <taxon>Spermatophyta</taxon>
        <taxon>Magnoliopsida</taxon>
        <taxon>Liliopsida</taxon>
        <taxon>Zingiberales</taxon>
        <taxon>Zingiberaceae</taxon>
        <taxon>Zingiber</taxon>
    </lineage>
</organism>
<feature type="region of interest" description="Disordered" evidence="1">
    <location>
        <begin position="1"/>
        <end position="27"/>
    </location>
</feature>
<dbReference type="PANTHER" id="PTHR33882:SF2">
    <property type="entry name" value="EXPRESSED PROTEIN"/>
    <property type="match status" value="1"/>
</dbReference>
<dbReference type="PANTHER" id="PTHR33882">
    <property type="entry name" value="PATHOGENIC TYPE III EFFECTOR AVIRULENCE FACTOR AVR AVRRPT-CLEAVAGE: CLEAVAGE SITE PROTEIN"/>
    <property type="match status" value="1"/>
</dbReference>
<reference evidence="4 5" key="1">
    <citation type="submission" date="2020-08" db="EMBL/GenBank/DDBJ databases">
        <title>Plant Genome Project.</title>
        <authorList>
            <person name="Zhang R.-G."/>
        </authorList>
    </citation>
    <scope>NUCLEOTIDE SEQUENCE [LARGE SCALE GENOMIC DNA]</scope>
    <source>
        <tissue evidence="4">Rhizome</tissue>
    </source>
</reference>
<accession>A0A8J5HIS8</accession>
<feature type="transmembrane region" description="Helical" evidence="2">
    <location>
        <begin position="105"/>
        <end position="125"/>
    </location>
</feature>
<evidence type="ECO:0000313" key="5">
    <source>
        <dbReference type="Proteomes" id="UP000734854"/>
    </source>
</evidence>
<keyword evidence="5" id="KW-1185">Reference proteome</keyword>
<name>A0A8J5HIS8_ZINOF</name>
<feature type="region of interest" description="Disordered" evidence="1">
    <location>
        <begin position="43"/>
        <end position="97"/>
    </location>
</feature>
<evidence type="ECO:0000256" key="1">
    <source>
        <dbReference type="SAM" id="MobiDB-lite"/>
    </source>
</evidence>
<dbReference type="InterPro" id="IPR008700">
    <property type="entry name" value="TypeIII_avirulence_cleave"/>
</dbReference>
<dbReference type="OrthoDB" id="1880088at2759"/>
<dbReference type="Pfam" id="PF05627">
    <property type="entry name" value="AvrRpt-cleavage"/>
    <property type="match status" value="1"/>
</dbReference>
<dbReference type="Proteomes" id="UP000734854">
    <property type="component" value="Unassembled WGS sequence"/>
</dbReference>
<feature type="domain" description="RIN4 pathogenic type III effector avirulence factor Avr cleavage site" evidence="3">
    <location>
        <begin position="13"/>
        <end position="44"/>
    </location>
</feature>
<gene>
    <name evidence="4" type="ORF">ZIOFF_010135</name>
</gene>
<protein>
    <recommendedName>
        <fullName evidence="3">RIN4 pathogenic type III effector avirulence factor Avr cleavage site domain-containing protein</fullName>
    </recommendedName>
</protein>
<keyword evidence="2" id="KW-1133">Transmembrane helix</keyword>
<comment type="caution">
    <text evidence="4">The sequence shown here is derived from an EMBL/GenBank/DDBJ whole genome shotgun (WGS) entry which is preliminary data.</text>
</comment>
<feature type="compositionally biased region" description="Basic and acidic residues" evidence="1">
    <location>
        <begin position="70"/>
        <end position="97"/>
    </location>
</feature>
<evidence type="ECO:0000313" key="4">
    <source>
        <dbReference type="EMBL" id="KAG6527998.1"/>
    </source>
</evidence>
<evidence type="ECO:0000256" key="2">
    <source>
        <dbReference type="SAM" id="Phobius"/>
    </source>
</evidence>
<proteinExistence type="predicted"/>
<keyword evidence="2" id="KW-0812">Transmembrane</keyword>
<dbReference type="AlphaFoldDB" id="A0A8J5HIS8"/>
<evidence type="ECO:0000259" key="3">
    <source>
        <dbReference type="Pfam" id="PF05627"/>
    </source>
</evidence>
<keyword evidence="2" id="KW-0472">Membrane</keyword>
<sequence>MADSKEENHSTGGWMSVPAFGEWDTKNGVPDYSMDFSKIREMRKHNKNPSRASLGNEEELSKLAGNGSEGEDRHRRQRSDPESDLHRPPIHHSHDSPTVRSFLRLLPLISASISVLLALLISANIENWDFV</sequence>
<dbReference type="EMBL" id="JACMSC010000003">
    <property type="protein sequence ID" value="KAG6527998.1"/>
    <property type="molecule type" value="Genomic_DNA"/>
</dbReference>